<protein>
    <submittedName>
        <fullName evidence="1">Uncharacterized protein</fullName>
    </submittedName>
</protein>
<dbReference type="AlphaFoldDB" id="A0A5M8FAM0"/>
<dbReference type="OrthoDB" id="5772093at2"/>
<dbReference type="RefSeq" id="WP_150094897.1">
    <property type="nucleotide sequence ID" value="NZ_JBFUOH010000135.1"/>
</dbReference>
<dbReference type="EMBL" id="VWXX01000057">
    <property type="protein sequence ID" value="KAA6181888.1"/>
    <property type="molecule type" value="Genomic_DNA"/>
</dbReference>
<proteinExistence type="predicted"/>
<comment type="caution">
    <text evidence="1">The sequence shown here is derived from an EMBL/GenBank/DDBJ whole genome shotgun (WGS) entry which is preliminary data.</text>
</comment>
<sequence length="73" mass="8167">MSALHLPLLEARLERICEKGCKRVWRDIACLEQGEELPEAAGLNAAERAWLLQELKTVMAVYGQRCSVDGPTE</sequence>
<evidence type="ECO:0000313" key="2">
    <source>
        <dbReference type="Proteomes" id="UP000322981"/>
    </source>
</evidence>
<gene>
    <name evidence="1" type="ORF">F2Q65_18615</name>
</gene>
<accession>A0A5M8FAM0</accession>
<organism evidence="1 2">
    <name type="scientific">Thiohalocapsa marina</name>
    <dbReference type="NCBI Taxonomy" id="424902"/>
    <lineage>
        <taxon>Bacteria</taxon>
        <taxon>Pseudomonadati</taxon>
        <taxon>Pseudomonadota</taxon>
        <taxon>Gammaproteobacteria</taxon>
        <taxon>Chromatiales</taxon>
        <taxon>Chromatiaceae</taxon>
        <taxon>Thiohalocapsa</taxon>
    </lineage>
</organism>
<keyword evidence="2" id="KW-1185">Reference proteome</keyword>
<evidence type="ECO:0000313" key="1">
    <source>
        <dbReference type="EMBL" id="KAA6181888.1"/>
    </source>
</evidence>
<reference evidence="1 2" key="1">
    <citation type="submission" date="2019-09" db="EMBL/GenBank/DDBJ databases">
        <title>Whole-genome sequence of the purple sulfur bacterium Thiohalocapsa marina DSM 19078.</title>
        <authorList>
            <person name="Kyndt J.A."/>
            <person name="Meyer T.E."/>
        </authorList>
    </citation>
    <scope>NUCLEOTIDE SEQUENCE [LARGE SCALE GENOMIC DNA]</scope>
    <source>
        <strain evidence="1 2">DSM 19078</strain>
    </source>
</reference>
<dbReference type="Proteomes" id="UP000322981">
    <property type="component" value="Unassembled WGS sequence"/>
</dbReference>
<name>A0A5M8FAM0_9GAMM</name>